<organism evidence="1 2">
    <name type="scientific">Kineosporia babensis</name>
    <dbReference type="NCBI Taxonomy" id="499548"/>
    <lineage>
        <taxon>Bacteria</taxon>
        <taxon>Bacillati</taxon>
        <taxon>Actinomycetota</taxon>
        <taxon>Actinomycetes</taxon>
        <taxon>Kineosporiales</taxon>
        <taxon>Kineosporiaceae</taxon>
        <taxon>Kineosporia</taxon>
    </lineage>
</organism>
<protein>
    <submittedName>
        <fullName evidence="1">Toll/interleukin-1 receptor domain-containing protein</fullName>
    </submittedName>
</protein>
<proteinExistence type="predicted"/>
<comment type="caution">
    <text evidence="1">The sequence shown here is derived from an EMBL/GenBank/DDBJ whole genome shotgun (WGS) entry which is preliminary data.</text>
</comment>
<name>A0A9X1NKG1_9ACTN</name>
<sequence length="1324" mass="143506">MASSPEALRSNAPGGYVVCYDHDDALDRDRANWLTMALRQAGHEVKGWTQAGTNAVVELSDAVNGGASVALVVGGRDPMDYLAGSAITALLTGGPRQGSGRIVPVIFQGGVLGALLRPYISIDLSRLDGHEALRLVATATLGSEGQAEVKFPAVDLNTDSPAPRLRLLSRQALDDAGAVSDRQFALLPTGGARLYVHRDLERDLLSLLHGMPDAPIIVAGIGGVGKTSLLWGLATTLLAEPDHEVYFVKAGWLAGESPLVRVDDLQGAISADLRAGHRATLLVDTADIVVNDDRGYLALKQVLLGTGASTVVTARPMEAKRLADDLNRARNLGEGVPTLCLERILSDYVTPDTLQHADPTDDSEVGKGEFERAVAAHALEYCRTPGDSSTLASQLVQAVVRRHPLGALAQHPLTLRMLFELYSPQSVPETVDATDLFDQYWDDRVLTDRRAWRSGAVPEEAGADCSATCDELALQMLRAGTPDVAIADVLSDVPGRLSTDVQMLTARGVGSVDAHGQFSFFHQTFFEYVAARALLSRAGSPALDLVLERARTRPQDFFIKSVLEQMWTWAWRKPMHRVAATTAARNVLGDWLIAGKADSPKPGQALGSHLRLCLTTAAQTPGSWPTLRPALDQVIRDERVHTSVIRDMLALLPRPGRPMAPADLAVLAICCARDDTAWFAVVDTLSRMVDEQAHQVVGILPKLGLPGKTQGVTGGTLASWTQLPAVLSRFVSADPDVVLTQLREIGSRAKAVGQQSYLAFILECLATAPLALAPRISNWADELVGDFAPEGRLVLAHAALHNRRVECRLADGSDPQQLINEMSGSVHLISHALHNPRETHLDGRKTTERAAPWNQAVFGGTLLALGSSKHPSAIKALVRFLADQHTASLLSELNRGWLVPALTSERNDMRQLAVQLLTEGLPASHRSPETLQQRWADTIRRTLERPELPSWVVAEIVAAVAPAVQRPGEKASAPWLDLDRLLRLLMRCYGADLNGAKDALTHDLFVEGALSDSATESLVLQARNTPRSRATAILFQLLGANGDLLRLERLVQGMPDMRAPMGFRSRELTPVVMKALASDREKVRRAAGRLLALPHANALVELPPWADLLVLHQNAHDPVMRASLVLAAERGVENDFYMAERAVEWLRSLLPKLGTGDLPNLPEPQQARGSLVQILATHPCGTDGLDEMLGWAFCSPVRSDVVASLIGFLTRGIRGQKPGSVDAQVQLIIQVGRRLKEPSISNKTRSDVPGRWRVAMSRFVTTLRPEQQLTLLEAFPDLERAFATALVDGLRPELSAAVRQRMEAIVAEQELDQSITRRMGFGLE</sequence>
<dbReference type="RefSeq" id="WP_231449459.1">
    <property type="nucleotide sequence ID" value="NZ_JAJOMB010000032.1"/>
</dbReference>
<accession>A0A9X1NKG1</accession>
<dbReference type="EMBL" id="JAJOMB010000032">
    <property type="protein sequence ID" value="MCD5316607.1"/>
    <property type="molecule type" value="Genomic_DNA"/>
</dbReference>
<dbReference type="SUPFAM" id="SSF52540">
    <property type="entry name" value="P-loop containing nucleoside triphosphate hydrolases"/>
    <property type="match status" value="1"/>
</dbReference>
<feature type="non-terminal residue" evidence="1">
    <location>
        <position position="1324"/>
    </location>
</feature>
<evidence type="ECO:0000313" key="2">
    <source>
        <dbReference type="Proteomes" id="UP001138997"/>
    </source>
</evidence>
<dbReference type="Proteomes" id="UP001138997">
    <property type="component" value="Unassembled WGS sequence"/>
</dbReference>
<gene>
    <name evidence="1" type="ORF">LR394_37485</name>
</gene>
<evidence type="ECO:0000313" key="1">
    <source>
        <dbReference type="EMBL" id="MCD5316607.1"/>
    </source>
</evidence>
<keyword evidence="2" id="KW-1185">Reference proteome</keyword>
<dbReference type="InterPro" id="IPR027417">
    <property type="entry name" value="P-loop_NTPase"/>
</dbReference>
<keyword evidence="1" id="KW-0675">Receptor</keyword>
<reference evidence="1" key="1">
    <citation type="submission" date="2021-11" db="EMBL/GenBank/DDBJ databases">
        <title>Streptomyces corallinus and Kineosporia corallina sp. nov., two new coral-derived marine actinobacteria.</title>
        <authorList>
            <person name="Buangrab K."/>
            <person name="Sutthacheep M."/>
            <person name="Yeemin T."/>
            <person name="Harunari E."/>
            <person name="Igarashi Y."/>
            <person name="Sripreechasak P."/>
            <person name="Kanchanasin P."/>
            <person name="Tanasupawat S."/>
            <person name="Phongsopitanun W."/>
        </authorList>
    </citation>
    <scope>NUCLEOTIDE SEQUENCE</scope>
    <source>
        <strain evidence="1">JCM 31032</strain>
    </source>
</reference>